<reference evidence="1 2" key="1">
    <citation type="submission" date="2018-08" db="EMBL/GenBank/DDBJ databases">
        <title>Comparative analysis of Prevotella intermedia strains.</title>
        <authorList>
            <person name="Moon J.-H."/>
            <person name="Lee J.-H."/>
        </authorList>
    </citation>
    <scope>NUCLEOTIDE SEQUENCE [LARGE SCALE GENOMIC DNA]</scope>
    <source>
        <strain evidence="1 2">ATCC 15033</strain>
    </source>
</reference>
<dbReference type="EMBL" id="QXEN01000001">
    <property type="protein sequence ID" value="RRF88339.1"/>
    <property type="molecule type" value="Genomic_DNA"/>
</dbReference>
<protein>
    <submittedName>
        <fullName evidence="1">Uncharacterized protein</fullName>
    </submittedName>
</protein>
<keyword evidence="2" id="KW-1185">Reference proteome</keyword>
<evidence type="ECO:0000313" key="2">
    <source>
        <dbReference type="Proteomes" id="UP000283868"/>
    </source>
</evidence>
<sequence>MKTIKNNSGNSPYKVHWAIFVPVTGPVVTKKDKKTLSGHSYVTKAKAMKYYAKHFATKEEALEFIQNFNGKLENKYQVRLLTDKQFGMTKITVGELPSFPFTKQQANEIYYL</sequence>
<gene>
    <name evidence="1" type="ORF">D2S45_00335</name>
</gene>
<name>A0A425VRX9_PREIN</name>
<comment type="caution">
    <text evidence="1">The sequence shown here is derived from an EMBL/GenBank/DDBJ whole genome shotgun (WGS) entry which is preliminary data.</text>
</comment>
<proteinExistence type="predicted"/>
<accession>A0A425VRX9</accession>
<dbReference type="AlphaFoldDB" id="A0A425VRX9"/>
<organism evidence="1 2">
    <name type="scientific">Prevotella intermedia</name>
    <dbReference type="NCBI Taxonomy" id="28131"/>
    <lineage>
        <taxon>Bacteria</taxon>
        <taxon>Pseudomonadati</taxon>
        <taxon>Bacteroidota</taxon>
        <taxon>Bacteroidia</taxon>
        <taxon>Bacteroidales</taxon>
        <taxon>Prevotellaceae</taxon>
        <taxon>Prevotella</taxon>
    </lineage>
</organism>
<dbReference type="RefSeq" id="WP_124138984.1">
    <property type="nucleotide sequence ID" value="NZ_QXEM01000001.1"/>
</dbReference>
<evidence type="ECO:0000313" key="1">
    <source>
        <dbReference type="EMBL" id="RRF88339.1"/>
    </source>
</evidence>
<dbReference type="Proteomes" id="UP000283868">
    <property type="component" value="Unassembled WGS sequence"/>
</dbReference>